<evidence type="ECO:0000256" key="1">
    <source>
        <dbReference type="ARBA" id="ARBA00022499"/>
    </source>
</evidence>
<dbReference type="InterPro" id="IPR029071">
    <property type="entry name" value="Ubiquitin-like_domsf"/>
</dbReference>
<feature type="domain" description="Ubiquitin-like" evidence="3">
    <location>
        <begin position="119"/>
        <end position="191"/>
    </location>
</feature>
<dbReference type="PROSITE" id="PS50053">
    <property type="entry name" value="UBIQUITIN_2"/>
    <property type="match status" value="2"/>
</dbReference>
<keyword evidence="5" id="KW-1185">Reference proteome</keyword>
<dbReference type="SMART" id="SM00213">
    <property type="entry name" value="UBQ"/>
    <property type="match status" value="2"/>
</dbReference>
<keyword evidence="2" id="KW-0832">Ubl conjugation</keyword>
<gene>
    <name evidence="4" type="ORF">H5410_050193</name>
</gene>
<dbReference type="InterPro" id="IPR000626">
    <property type="entry name" value="Ubiquitin-like_dom"/>
</dbReference>
<protein>
    <recommendedName>
        <fullName evidence="3">Ubiquitin-like domain-containing protein</fullName>
    </recommendedName>
</protein>
<dbReference type="SUPFAM" id="SSF54236">
    <property type="entry name" value="Ubiquitin-like"/>
    <property type="match status" value="2"/>
</dbReference>
<evidence type="ECO:0000313" key="5">
    <source>
        <dbReference type="Proteomes" id="UP000824120"/>
    </source>
</evidence>
<comment type="caution">
    <text evidence="4">The sequence shown here is derived from an EMBL/GenBank/DDBJ whole genome shotgun (WGS) entry which is preliminary data.</text>
</comment>
<reference evidence="4 5" key="1">
    <citation type="submission" date="2020-09" db="EMBL/GenBank/DDBJ databases">
        <title>De no assembly of potato wild relative species, Solanum commersonii.</title>
        <authorList>
            <person name="Cho K."/>
        </authorList>
    </citation>
    <scope>NUCLEOTIDE SEQUENCE [LARGE SCALE GENOMIC DNA]</scope>
    <source>
        <strain evidence="4">LZ3.2</strain>
        <tissue evidence="4">Leaf</tissue>
    </source>
</reference>
<dbReference type="InterPro" id="IPR050158">
    <property type="entry name" value="Ubiquitin_ubiquitin-like"/>
</dbReference>
<evidence type="ECO:0000256" key="2">
    <source>
        <dbReference type="ARBA" id="ARBA00022843"/>
    </source>
</evidence>
<dbReference type="PANTHER" id="PTHR10666">
    <property type="entry name" value="UBIQUITIN"/>
    <property type="match status" value="1"/>
</dbReference>
<dbReference type="Gene3D" id="3.10.20.90">
    <property type="entry name" value="Phosphatidylinositol 3-kinase Catalytic Subunit, Chain A, domain 1"/>
    <property type="match status" value="2"/>
</dbReference>
<evidence type="ECO:0000313" key="4">
    <source>
        <dbReference type="EMBL" id="KAG5579566.1"/>
    </source>
</evidence>
<sequence length="191" mass="21822">MDAVRDAWSLSRTMQITIRDDTYRDVNNWCALPKSFIRKFGIEDSVSGSFTESKLFVLMIEPEDTIAAVKAYIQAEKDISFKKQKLLRESDGALREAQTLSSMGMSHGSLLILRYAPIMRITVTMICGKSFKLMVESDGTLGDVKEFIQEKEGTPCHRQRLMYNKREILIDSDRLSNLGIQYDDVLHICLK</sequence>
<dbReference type="CDD" id="cd17039">
    <property type="entry name" value="Ubl_ubiquitin_like"/>
    <property type="match status" value="1"/>
</dbReference>
<feature type="domain" description="Ubiquitin-like" evidence="3">
    <location>
        <begin position="52"/>
        <end position="113"/>
    </location>
</feature>
<keyword evidence="1" id="KW-1017">Isopeptide bond</keyword>
<dbReference type="AlphaFoldDB" id="A0A9J5WX92"/>
<dbReference type="OrthoDB" id="1043111at2759"/>
<dbReference type="GO" id="GO:0003729">
    <property type="term" value="F:mRNA binding"/>
    <property type="evidence" value="ECO:0007669"/>
    <property type="project" value="UniProtKB-ARBA"/>
</dbReference>
<evidence type="ECO:0000259" key="3">
    <source>
        <dbReference type="PROSITE" id="PS50053"/>
    </source>
</evidence>
<dbReference type="Pfam" id="PF00240">
    <property type="entry name" value="ubiquitin"/>
    <property type="match status" value="2"/>
</dbReference>
<dbReference type="EMBL" id="JACXVP010000010">
    <property type="protein sequence ID" value="KAG5579566.1"/>
    <property type="molecule type" value="Genomic_DNA"/>
</dbReference>
<dbReference type="Proteomes" id="UP000824120">
    <property type="component" value="Chromosome 10"/>
</dbReference>
<organism evidence="4 5">
    <name type="scientific">Solanum commersonii</name>
    <name type="common">Commerson's wild potato</name>
    <name type="synonym">Commerson's nightshade</name>
    <dbReference type="NCBI Taxonomy" id="4109"/>
    <lineage>
        <taxon>Eukaryota</taxon>
        <taxon>Viridiplantae</taxon>
        <taxon>Streptophyta</taxon>
        <taxon>Embryophyta</taxon>
        <taxon>Tracheophyta</taxon>
        <taxon>Spermatophyta</taxon>
        <taxon>Magnoliopsida</taxon>
        <taxon>eudicotyledons</taxon>
        <taxon>Gunneridae</taxon>
        <taxon>Pentapetalae</taxon>
        <taxon>asterids</taxon>
        <taxon>lamiids</taxon>
        <taxon>Solanales</taxon>
        <taxon>Solanaceae</taxon>
        <taxon>Solanoideae</taxon>
        <taxon>Solaneae</taxon>
        <taxon>Solanum</taxon>
    </lineage>
</organism>
<accession>A0A9J5WX92</accession>
<proteinExistence type="predicted"/>
<name>A0A9J5WX92_SOLCO</name>